<gene>
    <name evidence="1" type="ORF">GCM10011518_42140</name>
</gene>
<organism evidence="1 2">
    <name type="scientific">Flavobacterium limi</name>
    <dbReference type="NCBI Taxonomy" id="2045105"/>
    <lineage>
        <taxon>Bacteria</taxon>
        <taxon>Pseudomonadati</taxon>
        <taxon>Bacteroidota</taxon>
        <taxon>Flavobacteriia</taxon>
        <taxon>Flavobacteriales</taxon>
        <taxon>Flavobacteriaceae</taxon>
        <taxon>Flavobacterium</taxon>
    </lineage>
</organism>
<sequence>MPWYNGDYPPSYKNQPIAVREKGVEIANALLTEGAEEGVAIATGLKQARLLLENHSDQHALEPSDLYVNQLKIMILQKMITQMMHRYAESF</sequence>
<dbReference type="EMBL" id="BMKP01000013">
    <property type="protein sequence ID" value="GGF28383.1"/>
    <property type="molecule type" value="Genomic_DNA"/>
</dbReference>
<evidence type="ECO:0000313" key="2">
    <source>
        <dbReference type="Proteomes" id="UP000655016"/>
    </source>
</evidence>
<dbReference type="Proteomes" id="UP000655016">
    <property type="component" value="Unassembled WGS sequence"/>
</dbReference>
<evidence type="ECO:0000313" key="1">
    <source>
        <dbReference type="EMBL" id="GGF28383.1"/>
    </source>
</evidence>
<protein>
    <submittedName>
        <fullName evidence="1">Uncharacterized protein</fullName>
    </submittedName>
</protein>
<proteinExistence type="predicted"/>
<comment type="caution">
    <text evidence="1">The sequence shown here is derived from an EMBL/GenBank/DDBJ whole genome shotgun (WGS) entry which is preliminary data.</text>
</comment>
<keyword evidence="2" id="KW-1185">Reference proteome</keyword>
<reference evidence="2" key="1">
    <citation type="journal article" date="2019" name="Int. J. Syst. Evol. Microbiol.">
        <title>The Global Catalogue of Microorganisms (GCM) 10K type strain sequencing project: providing services to taxonomists for standard genome sequencing and annotation.</title>
        <authorList>
            <consortium name="The Broad Institute Genomics Platform"/>
            <consortium name="The Broad Institute Genome Sequencing Center for Infectious Disease"/>
            <person name="Wu L."/>
            <person name="Ma J."/>
        </authorList>
    </citation>
    <scope>NUCLEOTIDE SEQUENCE [LARGE SCALE GENOMIC DNA]</scope>
    <source>
        <strain evidence="2">CGMCC 1.16060</strain>
    </source>
</reference>
<name>A0ABQ1UVX1_9FLAO</name>
<accession>A0ABQ1UVX1</accession>
<dbReference type="RefSeq" id="WP_163396361.1">
    <property type="nucleotide sequence ID" value="NZ_BMKP01000013.1"/>
</dbReference>